<dbReference type="AlphaFoldDB" id="A0AAE7E5T9"/>
<comment type="similarity">
    <text evidence="1">Belongs to the stealth family.</text>
</comment>
<dbReference type="PANTHER" id="PTHR24045:SF0">
    <property type="entry name" value="N-ACETYLGLUCOSAMINE-1-PHOSPHOTRANSFERASE SUBUNITS ALPHA_BETA"/>
    <property type="match status" value="1"/>
</dbReference>
<evidence type="ECO:0000259" key="4">
    <source>
        <dbReference type="Pfam" id="PF11380"/>
    </source>
</evidence>
<proteinExistence type="inferred from homology"/>
<dbReference type="EMBL" id="CP053840">
    <property type="protein sequence ID" value="QKF68407.1"/>
    <property type="molecule type" value="Genomic_DNA"/>
</dbReference>
<dbReference type="GO" id="GO:0016772">
    <property type="term" value="F:transferase activity, transferring phosphorus-containing groups"/>
    <property type="evidence" value="ECO:0007669"/>
    <property type="project" value="InterPro"/>
</dbReference>
<gene>
    <name evidence="5" type="ORF">AVENP_2932</name>
</gene>
<evidence type="ECO:0000313" key="6">
    <source>
        <dbReference type="Proteomes" id="UP000503482"/>
    </source>
</evidence>
<reference evidence="5 6" key="1">
    <citation type="submission" date="2020-05" db="EMBL/GenBank/DDBJ databases">
        <title>Complete genome sequencing of Campylobacter and Arcobacter type strains.</title>
        <authorList>
            <person name="Miller W.G."/>
            <person name="Yee E."/>
        </authorList>
    </citation>
    <scope>NUCLEOTIDE SEQUENCE [LARGE SCALE GENOMIC DNA]</scope>
    <source>
        <strain evidence="5 6">LMG 26156</strain>
    </source>
</reference>
<evidence type="ECO:0000256" key="2">
    <source>
        <dbReference type="ARBA" id="ARBA00022679"/>
    </source>
</evidence>
<dbReference type="InterPro" id="IPR021520">
    <property type="entry name" value="Stealth_CR2"/>
</dbReference>
<evidence type="ECO:0000256" key="1">
    <source>
        <dbReference type="ARBA" id="ARBA00007583"/>
    </source>
</evidence>
<evidence type="ECO:0000313" key="5">
    <source>
        <dbReference type="EMBL" id="QKF68407.1"/>
    </source>
</evidence>
<accession>A0AAE7E5T9</accession>
<dbReference type="Pfam" id="PF11380">
    <property type="entry name" value="Stealth_CR2"/>
    <property type="match status" value="1"/>
</dbReference>
<dbReference type="KEGG" id="avp:AVENP_2932"/>
<keyword evidence="6" id="KW-1185">Reference proteome</keyword>
<dbReference type="RefSeq" id="WP_128359623.1">
    <property type="nucleotide sequence ID" value="NZ_CP053840.1"/>
</dbReference>
<evidence type="ECO:0000256" key="3">
    <source>
        <dbReference type="ARBA" id="ARBA00023169"/>
    </source>
</evidence>
<keyword evidence="2" id="KW-0808">Transferase</keyword>
<dbReference type="InterPro" id="IPR047141">
    <property type="entry name" value="Stealth"/>
</dbReference>
<protein>
    <submittedName>
        <fullName evidence="5">Stealth protein CR2, conserved region 2</fullName>
    </submittedName>
</protein>
<dbReference type="PANTHER" id="PTHR24045">
    <property type="match status" value="1"/>
</dbReference>
<feature type="domain" description="Stealth protein CR2 conserved region 2" evidence="4">
    <location>
        <begin position="39"/>
        <end position="140"/>
    </location>
</feature>
<sequence>MKNNVIDFVIPWVDGNDLEWKIEFNKYVPKNKLLNSEDRFRDWDNLQFIFRSFEKCTPWVNKIYLITYGHLPKWLNIHHEKLVIITHKDYLEKRYLPTFSSHPIEINLHKIEGLSEKFVYFNDDLFILKPLSIDEFFKNNLPVDFAISNIMHDGIISHIVMNDIDIINKNFNRHVGDRLTKRGIILKNFFKWFNLNYGIYCFPNLLLLYWKTFTGFLINHYPQPFLKSTFYDLWTKEEELLIQTSLSKFRDNSDVNQYLFRYWQLVSGKFYPGNINNMINHRKYIELRTTNDAVKIAQDIKNRTYKIYCINDSTSKGRYTKETMSDKDFNFSKTILNKALLEIFPEKSRFEI</sequence>
<name>A0AAE7E5T9_9BACT</name>
<keyword evidence="3" id="KW-0270">Exopolysaccharide synthesis</keyword>
<dbReference type="Proteomes" id="UP000503482">
    <property type="component" value="Chromosome"/>
</dbReference>
<dbReference type="GO" id="GO:0000271">
    <property type="term" value="P:polysaccharide biosynthetic process"/>
    <property type="evidence" value="ECO:0007669"/>
    <property type="project" value="UniProtKB-KW"/>
</dbReference>
<organism evidence="5 6">
    <name type="scientific">Arcobacter venerupis</name>
    <dbReference type="NCBI Taxonomy" id="1054033"/>
    <lineage>
        <taxon>Bacteria</taxon>
        <taxon>Pseudomonadati</taxon>
        <taxon>Campylobacterota</taxon>
        <taxon>Epsilonproteobacteria</taxon>
        <taxon>Campylobacterales</taxon>
        <taxon>Arcobacteraceae</taxon>
        <taxon>Arcobacter</taxon>
    </lineage>
</organism>